<dbReference type="FunFam" id="3.40.1370.10:FF:000016">
    <property type="entry name" value="60S ribosomal protein L4, mitochondrial"/>
    <property type="match status" value="1"/>
</dbReference>
<evidence type="ECO:0000256" key="1">
    <source>
        <dbReference type="ARBA" id="ARBA00010528"/>
    </source>
</evidence>
<dbReference type="FunCoup" id="A0A0C3H7T2">
    <property type="interactions" value="296"/>
</dbReference>
<dbReference type="GO" id="GO:0006412">
    <property type="term" value="P:translation"/>
    <property type="evidence" value="ECO:0007669"/>
    <property type="project" value="InterPro"/>
</dbReference>
<dbReference type="STRING" id="913774.A0A0C3H7T2"/>
<dbReference type="AlphaFoldDB" id="A0A0C3H7T2"/>
<dbReference type="GO" id="GO:0005840">
    <property type="term" value="C:ribosome"/>
    <property type="evidence" value="ECO:0007669"/>
    <property type="project" value="UniProtKB-KW"/>
</dbReference>
<dbReference type="OrthoDB" id="275876at2759"/>
<dbReference type="InParanoid" id="A0A0C3H7T2"/>
<keyword evidence="7" id="KW-1185">Reference proteome</keyword>
<dbReference type="GO" id="GO:0003735">
    <property type="term" value="F:structural constituent of ribosome"/>
    <property type="evidence" value="ECO:0007669"/>
    <property type="project" value="InterPro"/>
</dbReference>
<evidence type="ECO:0000313" key="7">
    <source>
        <dbReference type="Proteomes" id="UP000054321"/>
    </source>
</evidence>
<keyword evidence="2" id="KW-0689">Ribosomal protein</keyword>
<dbReference type="HOGENOM" id="CLU_041575_4_0_1"/>
<organism evidence="6 7">
    <name type="scientific">Oidiodendron maius (strain Zn)</name>
    <dbReference type="NCBI Taxonomy" id="913774"/>
    <lineage>
        <taxon>Eukaryota</taxon>
        <taxon>Fungi</taxon>
        <taxon>Dikarya</taxon>
        <taxon>Ascomycota</taxon>
        <taxon>Pezizomycotina</taxon>
        <taxon>Leotiomycetes</taxon>
        <taxon>Leotiomycetes incertae sedis</taxon>
        <taxon>Myxotrichaceae</taxon>
        <taxon>Oidiodendron</taxon>
    </lineage>
</organism>
<comment type="similarity">
    <text evidence="1">Belongs to the universal ribosomal protein uL4 family.</text>
</comment>
<proteinExistence type="inferred from homology"/>
<name>A0A0C3H7T2_OIDMZ</name>
<dbReference type="Pfam" id="PF00573">
    <property type="entry name" value="Ribosomal_L4"/>
    <property type="match status" value="1"/>
</dbReference>
<dbReference type="InterPro" id="IPR013005">
    <property type="entry name" value="Ribosomal_uL4-like"/>
</dbReference>
<sequence length="295" mass="33641">MAPKGFHGFSKGLHTFSTFLTSSRDPLTRCLAPRLTRSMATEVPLPSDQSQMASSGLIYDTSSYSSSLPASTVLTTIYKFPTMEPVRFESYSSKHLHLPLRRDLLHRAVIFEGDATRQGTASTKNRWEIHGSHRKMRPQKGSGKARIGTRQSPMLRGGAKVFGPRPRDFSTELPRKMYDLAWRTALSYRYRKGELIICEDGMDLEYPKTRFASQVFAHNHWGREHGRSLIITGSFRKNLFRAVRHAEQDGRIQMVRDVDVKDLLELGRVVIEKRALDQILAQHQSDLAHKIRFGE</sequence>
<evidence type="ECO:0000256" key="5">
    <source>
        <dbReference type="SAM" id="MobiDB-lite"/>
    </source>
</evidence>
<evidence type="ECO:0000313" key="6">
    <source>
        <dbReference type="EMBL" id="KIN04261.1"/>
    </source>
</evidence>
<dbReference type="NCBIfam" id="TIGR03953">
    <property type="entry name" value="rplD_bact"/>
    <property type="match status" value="1"/>
</dbReference>
<dbReference type="PANTHER" id="PTHR10746:SF6">
    <property type="entry name" value="LARGE RIBOSOMAL SUBUNIT PROTEIN UL4M"/>
    <property type="match status" value="1"/>
</dbReference>
<dbReference type="PANTHER" id="PTHR10746">
    <property type="entry name" value="50S RIBOSOMAL PROTEIN L4"/>
    <property type="match status" value="1"/>
</dbReference>
<accession>A0A0C3H7T2</accession>
<dbReference type="InterPro" id="IPR002136">
    <property type="entry name" value="Ribosomal_uL4"/>
</dbReference>
<dbReference type="SUPFAM" id="SSF52166">
    <property type="entry name" value="Ribosomal protein L4"/>
    <property type="match status" value="1"/>
</dbReference>
<keyword evidence="3" id="KW-0687">Ribonucleoprotein</keyword>
<dbReference type="Gene3D" id="3.40.1370.10">
    <property type="match status" value="1"/>
</dbReference>
<dbReference type="InterPro" id="IPR023574">
    <property type="entry name" value="Ribosomal_uL4_dom_sf"/>
</dbReference>
<evidence type="ECO:0000256" key="3">
    <source>
        <dbReference type="ARBA" id="ARBA00023274"/>
    </source>
</evidence>
<evidence type="ECO:0000256" key="4">
    <source>
        <dbReference type="ARBA" id="ARBA00040565"/>
    </source>
</evidence>
<dbReference type="Proteomes" id="UP000054321">
    <property type="component" value="Unassembled WGS sequence"/>
</dbReference>
<reference evidence="6 7" key="1">
    <citation type="submission" date="2014-04" db="EMBL/GenBank/DDBJ databases">
        <authorList>
            <consortium name="DOE Joint Genome Institute"/>
            <person name="Kuo A."/>
            <person name="Martino E."/>
            <person name="Perotto S."/>
            <person name="Kohler A."/>
            <person name="Nagy L.G."/>
            <person name="Floudas D."/>
            <person name="Copeland A."/>
            <person name="Barry K.W."/>
            <person name="Cichocki N."/>
            <person name="Veneault-Fourrey C."/>
            <person name="LaButti K."/>
            <person name="Lindquist E.A."/>
            <person name="Lipzen A."/>
            <person name="Lundell T."/>
            <person name="Morin E."/>
            <person name="Murat C."/>
            <person name="Sun H."/>
            <person name="Tunlid A."/>
            <person name="Henrissat B."/>
            <person name="Grigoriev I.V."/>
            <person name="Hibbett D.S."/>
            <person name="Martin F."/>
            <person name="Nordberg H.P."/>
            <person name="Cantor M.N."/>
            <person name="Hua S.X."/>
        </authorList>
    </citation>
    <scope>NUCLEOTIDE SEQUENCE [LARGE SCALE GENOMIC DNA]</scope>
    <source>
        <strain evidence="6 7">Zn</strain>
    </source>
</reference>
<dbReference type="GO" id="GO:1990904">
    <property type="term" value="C:ribonucleoprotein complex"/>
    <property type="evidence" value="ECO:0007669"/>
    <property type="project" value="UniProtKB-KW"/>
</dbReference>
<reference evidence="7" key="2">
    <citation type="submission" date="2015-01" db="EMBL/GenBank/DDBJ databases">
        <title>Evolutionary Origins and Diversification of the Mycorrhizal Mutualists.</title>
        <authorList>
            <consortium name="DOE Joint Genome Institute"/>
            <consortium name="Mycorrhizal Genomics Consortium"/>
            <person name="Kohler A."/>
            <person name="Kuo A."/>
            <person name="Nagy L.G."/>
            <person name="Floudas D."/>
            <person name="Copeland A."/>
            <person name="Barry K.W."/>
            <person name="Cichocki N."/>
            <person name="Veneault-Fourrey C."/>
            <person name="LaButti K."/>
            <person name="Lindquist E.A."/>
            <person name="Lipzen A."/>
            <person name="Lundell T."/>
            <person name="Morin E."/>
            <person name="Murat C."/>
            <person name="Riley R."/>
            <person name="Ohm R."/>
            <person name="Sun H."/>
            <person name="Tunlid A."/>
            <person name="Henrissat B."/>
            <person name="Grigoriev I.V."/>
            <person name="Hibbett D.S."/>
            <person name="Martin F."/>
        </authorList>
    </citation>
    <scope>NUCLEOTIDE SEQUENCE [LARGE SCALE GENOMIC DNA]</scope>
    <source>
        <strain evidence="7">Zn</strain>
    </source>
</reference>
<feature type="region of interest" description="Disordered" evidence="5">
    <location>
        <begin position="129"/>
        <end position="150"/>
    </location>
</feature>
<protein>
    <recommendedName>
        <fullName evidence="4">Large ribosomal subunit protein uL4m</fullName>
    </recommendedName>
</protein>
<evidence type="ECO:0000256" key="2">
    <source>
        <dbReference type="ARBA" id="ARBA00022980"/>
    </source>
</evidence>
<dbReference type="EMBL" id="KN832873">
    <property type="protein sequence ID" value="KIN04261.1"/>
    <property type="molecule type" value="Genomic_DNA"/>
</dbReference>
<gene>
    <name evidence="6" type="ORF">OIDMADRAFT_178305</name>
</gene>